<evidence type="ECO:0000256" key="2">
    <source>
        <dbReference type="ARBA" id="ARBA00023125"/>
    </source>
</evidence>
<keyword evidence="1" id="KW-0805">Transcription regulation</keyword>
<evidence type="ECO:0000256" key="1">
    <source>
        <dbReference type="ARBA" id="ARBA00023015"/>
    </source>
</evidence>
<dbReference type="PROSITE" id="PS01124">
    <property type="entry name" value="HTH_ARAC_FAMILY_2"/>
    <property type="match status" value="1"/>
</dbReference>
<dbReference type="STRING" id="670482.SAMN04488542_104125"/>
<dbReference type="GO" id="GO:0043565">
    <property type="term" value="F:sequence-specific DNA binding"/>
    <property type="evidence" value="ECO:0007669"/>
    <property type="project" value="InterPro"/>
</dbReference>
<dbReference type="InterPro" id="IPR003313">
    <property type="entry name" value="AraC-bd"/>
</dbReference>
<dbReference type="AlphaFoldDB" id="A0A1G7HDX5"/>
<dbReference type="EMBL" id="FNBG01000004">
    <property type="protein sequence ID" value="SDE98677.1"/>
    <property type="molecule type" value="Genomic_DNA"/>
</dbReference>
<gene>
    <name evidence="5" type="ORF">SAMN04488542_104125</name>
</gene>
<sequence length="296" mass="34660">MSLYLEIPELDKHFPFRSFIHKGDVLGYPHWHKEIEIIYVTQGSLDLGINDKVIRMKQGEVQFINGGEVHYFLASPDSERIVIQFDLSLFQDVAALINDDRSLRDIFTEMEQSSWNWPEATVSALLPLLQSISKEDFERKEGYAYMIKAKLYEMLVFILREVPRSSASYRPQISENTWTPTKEILSKLERIFEYVECHYQESITLKDVADYMGFSPYYFTKFFKKNTGMTFVTFLNEYRLNKAKWILLNENHSVTEVSEEAGFSSVKTFHHFFKEATGTSPLKYRRTISGNKTARI</sequence>
<protein>
    <submittedName>
        <fullName evidence="5">AraC-type DNA-binding protein</fullName>
    </submittedName>
</protein>
<keyword evidence="2 5" id="KW-0238">DNA-binding</keyword>
<dbReference type="InterPro" id="IPR009057">
    <property type="entry name" value="Homeodomain-like_sf"/>
</dbReference>
<evidence type="ECO:0000313" key="6">
    <source>
        <dbReference type="Proteomes" id="UP000198972"/>
    </source>
</evidence>
<dbReference type="InterPro" id="IPR018060">
    <property type="entry name" value="HTH_AraC"/>
</dbReference>
<dbReference type="InterPro" id="IPR020449">
    <property type="entry name" value="Tscrpt_reg_AraC-type_HTH"/>
</dbReference>
<dbReference type="InterPro" id="IPR011051">
    <property type="entry name" value="RmlC_Cupin_sf"/>
</dbReference>
<dbReference type="Gene3D" id="2.60.120.10">
    <property type="entry name" value="Jelly Rolls"/>
    <property type="match status" value="1"/>
</dbReference>
<dbReference type="Proteomes" id="UP000198972">
    <property type="component" value="Unassembled WGS sequence"/>
</dbReference>
<accession>A0A1G7HDX5</accession>
<dbReference type="RefSeq" id="WP_091227521.1">
    <property type="nucleotide sequence ID" value="NZ_FNBG01000004.1"/>
</dbReference>
<dbReference type="Pfam" id="PF02311">
    <property type="entry name" value="AraC_binding"/>
    <property type="match status" value="1"/>
</dbReference>
<dbReference type="Pfam" id="PF12833">
    <property type="entry name" value="HTH_18"/>
    <property type="match status" value="1"/>
</dbReference>
<dbReference type="Gene3D" id="1.10.10.60">
    <property type="entry name" value="Homeodomain-like"/>
    <property type="match status" value="2"/>
</dbReference>
<dbReference type="GO" id="GO:0003700">
    <property type="term" value="F:DNA-binding transcription factor activity"/>
    <property type="evidence" value="ECO:0007669"/>
    <property type="project" value="InterPro"/>
</dbReference>
<dbReference type="SUPFAM" id="SSF46689">
    <property type="entry name" value="Homeodomain-like"/>
    <property type="match status" value="1"/>
</dbReference>
<evidence type="ECO:0000256" key="3">
    <source>
        <dbReference type="ARBA" id="ARBA00023163"/>
    </source>
</evidence>
<organism evidence="5 6">
    <name type="scientific">Fontibacillus panacisegetis</name>
    <dbReference type="NCBI Taxonomy" id="670482"/>
    <lineage>
        <taxon>Bacteria</taxon>
        <taxon>Bacillati</taxon>
        <taxon>Bacillota</taxon>
        <taxon>Bacilli</taxon>
        <taxon>Bacillales</taxon>
        <taxon>Paenibacillaceae</taxon>
        <taxon>Fontibacillus</taxon>
    </lineage>
</organism>
<evidence type="ECO:0000313" key="5">
    <source>
        <dbReference type="EMBL" id="SDE98677.1"/>
    </source>
</evidence>
<dbReference type="SUPFAM" id="SSF51182">
    <property type="entry name" value="RmlC-like cupins"/>
    <property type="match status" value="1"/>
</dbReference>
<keyword evidence="6" id="KW-1185">Reference proteome</keyword>
<dbReference type="PANTHER" id="PTHR43280">
    <property type="entry name" value="ARAC-FAMILY TRANSCRIPTIONAL REGULATOR"/>
    <property type="match status" value="1"/>
</dbReference>
<name>A0A1G7HDX5_9BACL</name>
<dbReference type="OrthoDB" id="9799319at2"/>
<dbReference type="InterPro" id="IPR018062">
    <property type="entry name" value="HTH_AraC-typ_CS"/>
</dbReference>
<dbReference type="SMART" id="SM00342">
    <property type="entry name" value="HTH_ARAC"/>
    <property type="match status" value="1"/>
</dbReference>
<proteinExistence type="predicted"/>
<dbReference type="PRINTS" id="PR00032">
    <property type="entry name" value="HTHARAC"/>
</dbReference>
<feature type="domain" description="HTH araC/xylS-type" evidence="4">
    <location>
        <begin position="189"/>
        <end position="287"/>
    </location>
</feature>
<dbReference type="InterPro" id="IPR014710">
    <property type="entry name" value="RmlC-like_jellyroll"/>
</dbReference>
<keyword evidence="3" id="KW-0804">Transcription</keyword>
<evidence type="ECO:0000259" key="4">
    <source>
        <dbReference type="PROSITE" id="PS01124"/>
    </source>
</evidence>
<dbReference type="PROSITE" id="PS00041">
    <property type="entry name" value="HTH_ARAC_FAMILY_1"/>
    <property type="match status" value="1"/>
</dbReference>
<reference evidence="5 6" key="1">
    <citation type="submission" date="2016-10" db="EMBL/GenBank/DDBJ databases">
        <authorList>
            <person name="de Groot N.N."/>
        </authorList>
    </citation>
    <scope>NUCLEOTIDE SEQUENCE [LARGE SCALE GENOMIC DNA]</scope>
    <source>
        <strain evidence="5 6">DSM 28129</strain>
    </source>
</reference>
<dbReference type="PANTHER" id="PTHR43280:SF28">
    <property type="entry name" value="HTH-TYPE TRANSCRIPTIONAL ACTIVATOR RHAS"/>
    <property type="match status" value="1"/>
</dbReference>